<keyword evidence="12" id="KW-0966">Cell projection</keyword>
<dbReference type="NCBIfam" id="TIGR02473">
    <property type="entry name" value="flagell_FliJ"/>
    <property type="match status" value="1"/>
</dbReference>
<comment type="caution">
    <text evidence="12">The sequence shown here is derived from an EMBL/GenBank/DDBJ whole genome shotgun (WGS) entry which is preliminary data.</text>
</comment>
<keyword evidence="8" id="KW-0653">Protein transport</keyword>
<evidence type="ECO:0000256" key="5">
    <source>
        <dbReference type="ARBA" id="ARBA00022475"/>
    </source>
</evidence>
<evidence type="ECO:0000256" key="7">
    <source>
        <dbReference type="ARBA" id="ARBA00022795"/>
    </source>
</evidence>
<accession>A0A3E2NH73</accession>
<dbReference type="GO" id="GO:0006935">
    <property type="term" value="P:chemotaxis"/>
    <property type="evidence" value="ECO:0007669"/>
    <property type="project" value="UniProtKB-KW"/>
</dbReference>
<evidence type="ECO:0000256" key="9">
    <source>
        <dbReference type="ARBA" id="ARBA00023136"/>
    </source>
</evidence>
<evidence type="ECO:0000313" key="12">
    <source>
        <dbReference type="EMBL" id="RFZ80356.1"/>
    </source>
</evidence>
<evidence type="ECO:0000256" key="4">
    <source>
        <dbReference type="ARBA" id="ARBA00022448"/>
    </source>
</evidence>
<dbReference type="OrthoDB" id="2087173at2"/>
<sequence length="149" mass="17650">MKKFNFPLDTVLNYKDQVLENLKTEHAQILASVAQQEKRIEELMEKSQSAAVRYREDTLCGVTVNIMREYERYITFIQQRIVTEQGILLKLKKKEEQKRTEVIEAKKEKASIDKLKEKKLDQYNKDVLKSEELFIEEFVSNTMSVRSSR</sequence>
<evidence type="ECO:0000256" key="2">
    <source>
        <dbReference type="ARBA" id="ARBA00010004"/>
    </source>
</evidence>
<evidence type="ECO:0000256" key="3">
    <source>
        <dbReference type="ARBA" id="ARBA00020392"/>
    </source>
</evidence>
<dbReference type="RefSeq" id="WP_117415672.1">
    <property type="nucleotide sequence ID" value="NZ_QOHO01000012.1"/>
</dbReference>
<dbReference type="GO" id="GO:0015031">
    <property type="term" value="P:protein transport"/>
    <property type="evidence" value="ECO:0007669"/>
    <property type="project" value="UniProtKB-KW"/>
</dbReference>
<dbReference type="GO" id="GO:0009288">
    <property type="term" value="C:bacterial-type flagellum"/>
    <property type="evidence" value="ECO:0007669"/>
    <property type="project" value="InterPro"/>
</dbReference>
<comment type="similarity">
    <text evidence="2">Belongs to the FliJ family.</text>
</comment>
<dbReference type="GO" id="GO:0044781">
    <property type="term" value="P:bacterial-type flagellum organization"/>
    <property type="evidence" value="ECO:0007669"/>
    <property type="project" value="UniProtKB-KW"/>
</dbReference>
<organism evidence="12 13">
    <name type="scientific">Lacrimispora amygdalina</name>
    <dbReference type="NCBI Taxonomy" id="253257"/>
    <lineage>
        <taxon>Bacteria</taxon>
        <taxon>Bacillati</taxon>
        <taxon>Bacillota</taxon>
        <taxon>Clostridia</taxon>
        <taxon>Lachnospirales</taxon>
        <taxon>Lachnospiraceae</taxon>
        <taxon>Lacrimispora</taxon>
    </lineage>
</organism>
<evidence type="ECO:0000256" key="8">
    <source>
        <dbReference type="ARBA" id="ARBA00022927"/>
    </source>
</evidence>
<dbReference type="AlphaFoldDB" id="A0A3E2NH73"/>
<keyword evidence="9" id="KW-0472">Membrane</keyword>
<reference evidence="12 13" key="1">
    <citation type="submission" date="2018-07" db="EMBL/GenBank/DDBJ databases">
        <title>New species, Clostridium PI-S10-A1B.</title>
        <authorList>
            <person name="Krishna G."/>
            <person name="Summeta K."/>
            <person name="Shikha S."/>
            <person name="Prabhu P.B."/>
            <person name="Suresh K."/>
        </authorList>
    </citation>
    <scope>NUCLEOTIDE SEQUENCE [LARGE SCALE GENOMIC DNA]</scope>
    <source>
        <strain evidence="12 13">PI-S10-A1B</strain>
    </source>
</reference>
<feature type="coiled-coil region" evidence="11">
    <location>
        <begin position="19"/>
        <end position="53"/>
    </location>
</feature>
<dbReference type="InterPro" id="IPR012823">
    <property type="entry name" value="Flagell_FliJ"/>
</dbReference>
<keyword evidence="7" id="KW-1005">Bacterial flagellum biogenesis</keyword>
<dbReference type="Pfam" id="PF02050">
    <property type="entry name" value="FliJ"/>
    <property type="match status" value="1"/>
</dbReference>
<keyword evidence="4" id="KW-0813">Transport</keyword>
<gene>
    <name evidence="12" type="primary">fliJ</name>
    <name evidence="12" type="ORF">DS742_03655</name>
</gene>
<keyword evidence="11" id="KW-0175">Coiled coil</keyword>
<name>A0A3E2NH73_9FIRM</name>
<proteinExistence type="inferred from homology"/>
<keyword evidence="12" id="KW-0969">Cilium</keyword>
<evidence type="ECO:0000256" key="6">
    <source>
        <dbReference type="ARBA" id="ARBA00022500"/>
    </source>
</evidence>
<keyword evidence="10" id="KW-1006">Bacterial flagellum protein export</keyword>
<dbReference type="InterPro" id="IPR053716">
    <property type="entry name" value="Flag_assembly_chemotaxis_eff"/>
</dbReference>
<keyword evidence="12" id="KW-0282">Flagellum</keyword>
<dbReference type="Proteomes" id="UP000260680">
    <property type="component" value="Unassembled WGS sequence"/>
</dbReference>
<evidence type="ECO:0000313" key="13">
    <source>
        <dbReference type="Proteomes" id="UP000260680"/>
    </source>
</evidence>
<comment type="subcellular location">
    <subcellularLocation>
        <location evidence="1">Cell membrane</location>
        <topology evidence="1">Peripheral membrane protein</topology>
        <orientation evidence="1">Cytoplasmic side</orientation>
    </subcellularLocation>
</comment>
<dbReference type="GO" id="GO:0005886">
    <property type="term" value="C:plasma membrane"/>
    <property type="evidence" value="ECO:0007669"/>
    <property type="project" value="UniProtKB-SubCell"/>
</dbReference>
<evidence type="ECO:0000256" key="1">
    <source>
        <dbReference type="ARBA" id="ARBA00004413"/>
    </source>
</evidence>
<keyword evidence="6" id="KW-0145">Chemotaxis</keyword>
<dbReference type="EMBL" id="QOHO01000012">
    <property type="protein sequence ID" value="RFZ80356.1"/>
    <property type="molecule type" value="Genomic_DNA"/>
</dbReference>
<evidence type="ECO:0000256" key="10">
    <source>
        <dbReference type="ARBA" id="ARBA00023225"/>
    </source>
</evidence>
<keyword evidence="5" id="KW-1003">Cell membrane</keyword>
<dbReference type="GO" id="GO:0071973">
    <property type="term" value="P:bacterial-type flagellum-dependent cell motility"/>
    <property type="evidence" value="ECO:0007669"/>
    <property type="project" value="InterPro"/>
</dbReference>
<dbReference type="Gene3D" id="1.10.287.1700">
    <property type="match status" value="1"/>
</dbReference>
<evidence type="ECO:0000256" key="11">
    <source>
        <dbReference type="SAM" id="Coils"/>
    </source>
</evidence>
<protein>
    <recommendedName>
        <fullName evidence="3">Flagellar FliJ protein</fullName>
    </recommendedName>
</protein>